<dbReference type="InterPro" id="IPR015421">
    <property type="entry name" value="PyrdxlP-dep_Trfase_major"/>
</dbReference>
<keyword evidence="3" id="KW-1185">Reference proteome</keyword>
<dbReference type="InterPro" id="IPR015422">
    <property type="entry name" value="PyrdxlP-dep_Trfase_small"/>
</dbReference>
<name>A0A8H4N2J8_9PEZI</name>
<reference evidence="2" key="1">
    <citation type="submission" date="2020-04" db="EMBL/GenBank/DDBJ databases">
        <title>Genome Assembly and Annotation of Botryosphaeria dothidea sdau 11-99, a Latent Pathogen of Apple Fruit Ring Rot in China.</title>
        <authorList>
            <person name="Yu C."/>
            <person name="Diao Y."/>
            <person name="Lu Q."/>
            <person name="Zhao J."/>
            <person name="Cui S."/>
            <person name="Peng C."/>
            <person name="He B."/>
            <person name="Liu H."/>
        </authorList>
    </citation>
    <scope>NUCLEOTIDE SEQUENCE [LARGE SCALE GENOMIC DNA]</scope>
    <source>
        <strain evidence="2">Sdau11-99</strain>
    </source>
</reference>
<feature type="domain" description="Aminotransferase class I/classII large" evidence="1">
    <location>
        <begin position="42"/>
        <end position="131"/>
    </location>
</feature>
<evidence type="ECO:0000313" key="2">
    <source>
        <dbReference type="EMBL" id="KAF4306655.1"/>
    </source>
</evidence>
<gene>
    <name evidence="2" type="ORF">GTA08_BOTSDO04870</name>
</gene>
<keyword evidence="2" id="KW-0808">Transferase</keyword>
<proteinExistence type="predicted"/>
<evidence type="ECO:0000259" key="1">
    <source>
        <dbReference type="Pfam" id="PF00155"/>
    </source>
</evidence>
<dbReference type="InterPro" id="IPR004839">
    <property type="entry name" value="Aminotransferase_I/II_large"/>
</dbReference>
<dbReference type="GO" id="GO:0030170">
    <property type="term" value="F:pyridoxal phosphate binding"/>
    <property type="evidence" value="ECO:0007669"/>
    <property type="project" value="InterPro"/>
</dbReference>
<dbReference type="SUPFAM" id="SSF53383">
    <property type="entry name" value="PLP-dependent transferases"/>
    <property type="match status" value="1"/>
</dbReference>
<dbReference type="Gene3D" id="3.90.1150.10">
    <property type="entry name" value="Aspartate Aminotransferase, domain 1"/>
    <property type="match status" value="1"/>
</dbReference>
<dbReference type="AlphaFoldDB" id="A0A8H4N2J8"/>
<dbReference type="GO" id="GO:0016740">
    <property type="term" value="F:transferase activity"/>
    <property type="evidence" value="ECO:0007669"/>
    <property type="project" value="UniProtKB-KW"/>
</dbReference>
<dbReference type="Proteomes" id="UP000572817">
    <property type="component" value="Unassembled WGS sequence"/>
</dbReference>
<organism evidence="2 3">
    <name type="scientific">Botryosphaeria dothidea</name>
    <dbReference type="NCBI Taxonomy" id="55169"/>
    <lineage>
        <taxon>Eukaryota</taxon>
        <taxon>Fungi</taxon>
        <taxon>Dikarya</taxon>
        <taxon>Ascomycota</taxon>
        <taxon>Pezizomycotina</taxon>
        <taxon>Dothideomycetes</taxon>
        <taxon>Dothideomycetes incertae sedis</taxon>
        <taxon>Botryosphaeriales</taxon>
        <taxon>Botryosphaeriaceae</taxon>
        <taxon>Botryosphaeria</taxon>
    </lineage>
</organism>
<protein>
    <submittedName>
        <fullName evidence="2">PLP-dependent transferase</fullName>
    </submittedName>
</protein>
<dbReference type="OrthoDB" id="7042322at2759"/>
<dbReference type="InterPro" id="IPR015424">
    <property type="entry name" value="PyrdxlP-dep_Trfase"/>
</dbReference>
<dbReference type="Pfam" id="PF00155">
    <property type="entry name" value="Aminotran_1_2"/>
    <property type="match status" value="1"/>
</dbReference>
<accession>A0A8H4N2J8</accession>
<evidence type="ECO:0000313" key="3">
    <source>
        <dbReference type="Proteomes" id="UP000572817"/>
    </source>
</evidence>
<dbReference type="EMBL" id="WWBZ02000033">
    <property type="protein sequence ID" value="KAF4306655.1"/>
    <property type="molecule type" value="Genomic_DNA"/>
</dbReference>
<comment type="caution">
    <text evidence="2">The sequence shown here is derived from an EMBL/GenBank/DDBJ whole genome shotgun (WGS) entry which is preliminary data.</text>
</comment>
<sequence length="159" mass="17679">MGNPWSPANANGTVILRLAENSLMHEEMVDFINSRTTALPIEHLTYSTGPRGSRRLRRAVPELLNDEFQSRETITIDNVFITPGLASTIDALTWVICNEGDGILVLQPYYNGFDVDILNRSNARVVGVPYNGIEGYSDLDDLFHPEVTRKAIEAAFNKA</sequence>
<dbReference type="Gene3D" id="3.40.640.10">
    <property type="entry name" value="Type I PLP-dependent aspartate aminotransferase-like (Major domain)"/>
    <property type="match status" value="1"/>
</dbReference>